<evidence type="ECO:0000256" key="6">
    <source>
        <dbReference type="ARBA" id="ARBA00032256"/>
    </source>
</evidence>
<dbReference type="EMBL" id="CALNXK010000048">
    <property type="protein sequence ID" value="CAH3130634.1"/>
    <property type="molecule type" value="Genomic_DNA"/>
</dbReference>
<keyword evidence="4" id="KW-0238">DNA-binding</keyword>
<evidence type="ECO:0000259" key="10">
    <source>
        <dbReference type="PROSITE" id="PS50934"/>
    </source>
</evidence>
<dbReference type="SUPFAM" id="SSF46689">
    <property type="entry name" value="Homeodomain-like"/>
    <property type="match status" value="2"/>
</dbReference>
<gene>
    <name evidence="13" type="ORF">PLOB_00034757</name>
</gene>
<evidence type="ECO:0000313" key="13">
    <source>
        <dbReference type="EMBL" id="CAH3130634.1"/>
    </source>
</evidence>
<dbReference type="CDD" id="cd00827">
    <property type="entry name" value="init_cond_enzymes"/>
    <property type="match status" value="1"/>
</dbReference>
<dbReference type="InterPro" id="IPR007526">
    <property type="entry name" value="SWIRM"/>
</dbReference>
<feature type="region of interest" description="Disordered" evidence="7">
    <location>
        <begin position="271"/>
        <end position="309"/>
    </location>
</feature>
<organism evidence="13 14">
    <name type="scientific">Porites lobata</name>
    <dbReference type="NCBI Taxonomy" id="104759"/>
    <lineage>
        <taxon>Eukaryota</taxon>
        <taxon>Metazoa</taxon>
        <taxon>Cnidaria</taxon>
        <taxon>Anthozoa</taxon>
        <taxon>Hexacorallia</taxon>
        <taxon>Scleractinia</taxon>
        <taxon>Fungiina</taxon>
        <taxon>Poritidae</taxon>
        <taxon>Porites</taxon>
    </lineage>
</organism>
<dbReference type="PROSITE" id="PS51293">
    <property type="entry name" value="SANT"/>
    <property type="match status" value="1"/>
</dbReference>
<feature type="domain" description="SWIRM" evidence="10">
    <location>
        <begin position="450"/>
        <end position="548"/>
    </location>
</feature>
<evidence type="ECO:0000256" key="5">
    <source>
        <dbReference type="ARBA" id="ARBA00023242"/>
    </source>
</evidence>
<keyword evidence="5" id="KW-0539">Nucleus</keyword>
<evidence type="ECO:0000256" key="2">
    <source>
        <dbReference type="ARBA" id="ARBA00007194"/>
    </source>
</evidence>
<dbReference type="InterPro" id="IPR013528">
    <property type="entry name" value="HMG_CoA_synth_N"/>
</dbReference>
<dbReference type="InterPro" id="IPR017884">
    <property type="entry name" value="SANT_dom"/>
</dbReference>
<dbReference type="PANTHER" id="PTHR43323:SF2">
    <property type="entry name" value="HYDROXYMETHYLGLUTARYL-COA SYNTHASE"/>
    <property type="match status" value="1"/>
</dbReference>
<feature type="domain" description="Myb-like" evidence="8">
    <location>
        <begin position="99"/>
        <end position="144"/>
    </location>
</feature>
<dbReference type="Gene3D" id="1.10.10.10">
    <property type="entry name" value="Winged helix-like DNA-binding domain superfamily/Winged helix DNA-binding domain"/>
    <property type="match status" value="1"/>
</dbReference>
<feature type="compositionally biased region" description="Low complexity" evidence="7">
    <location>
        <begin position="289"/>
        <end position="307"/>
    </location>
</feature>
<comment type="caution">
    <text evidence="13">The sequence shown here is derived from an EMBL/GenBank/DDBJ whole genome shotgun (WGS) entry which is preliminary data.</text>
</comment>
<feature type="domain" description="MPN" evidence="9">
    <location>
        <begin position="650"/>
        <end position="779"/>
    </location>
</feature>
<reference evidence="13 14" key="1">
    <citation type="submission" date="2022-05" db="EMBL/GenBank/DDBJ databases">
        <authorList>
            <consortium name="Genoscope - CEA"/>
            <person name="William W."/>
        </authorList>
    </citation>
    <scope>NUCLEOTIDE SEQUENCE [LARGE SCALE GENOMIC DNA]</scope>
</reference>
<evidence type="ECO:0000259" key="11">
    <source>
        <dbReference type="PROSITE" id="PS51293"/>
    </source>
</evidence>
<dbReference type="Pfam" id="PF01398">
    <property type="entry name" value="JAB"/>
    <property type="match status" value="1"/>
</dbReference>
<name>A0ABN8P385_9CNID</name>
<evidence type="ECO:0000256" key="1">
    <source>
        <dbReference type="ARBA" id="ARBA00007061"/>
    </source>
</evidence>
<dbReference type="PROSITE" id="PS50934">
    <property type="entry name" value="SWIRM"/>
    <property type="match status" value="1"/>
</dbReference>
<dbReference type="PANTHER" id="PTHR43323">
    <property type="entry name" value="3-HYDROXY-3-METHYLGLUTARYL COENZYME A SYNTHASE"/>
    <property type="match status" value="1"/>
</dbReference>
<feature type="domain" description="SANT" evidence="11">
    <location>
        <begin position="97"/>
        <end position="148"/>
    </location>
</feature>
<dbReference type="InterPro" id="IPR001005">
    <property type="entry name" value="SANT/Myb"/>
</dbReference>
<dbReference type="Proteomes" id="UP001159405">
    <property type="component" value="Unassembled WGS sequence"/>
</dbReference>
<evidence type="ECO:0000259" key="12">
    <source>
        <dbReference type="PROSITE" id="PS51294"/>
    </source>
</evidence>
<dbReference type="InterPro" id="IPR010122">
    <property type="entry name" value="HMG_CoA_synthase_euk"/>
</dbReference>
<dbReference type="InterPro" id="IPR000555">
    <property type="entry name" value="JAMM/MPN+_dom"/>
</dbReference>
<evidence type="ECO:0000256" key="7">
    <source>
        <dbReference type="SAM" id="MobiDB-lite"/>
    </source>
</evidence>
<dbReference type="PROSITE" id="PS50249">
    <property type="entry name" value="MPN"/>
    <property type="match status" value="1"/>
</dbReference>
<evidence type="ECO:0000256" key="3">
    <source>
        <dbReference type="ARBA" id="ARBA00022679"/>
    </source>
</evidence>
<proteinExistence type="inferred from homology"/>
<dbReference type="NCBIfam" id="TIGR01833">
    <property type="entry name" value="HMG-CoA-S_euk"/>
    <property type="match status" value="1"/>
</dbReference>
<feature type="compositionally biased region" description="Polar residues" evidence="7">
    <location>
        <begin position="601"/>
        <end position="611"/>
    </location>
</feature>
<dbReference type="Pfam" id="PF04433">
    <property type="entry name" value="SWIRM"/>
    <property type="match status" value="1"/>
</dbReference>
<evidence type="ECO:0000256" key="4">
    <source>
        <dbReference type="ARBA" id="ARBA00023125"/>
    </source>
</evidence>
<evidence type="ECO:0000313" key="14">
    <source>
        <dbReference type="Proteomes" id="UP001159405"/>
    </source>
</evidence>
<keyword evidence="3" id="KW-0808">Transferase</keyword>
<protein>
    <recommendedName>
        <fullName evidence="6">Myb-like, SWIRM and MPN domain-containing protein 1</fullName>
    </recommendedName>
</protein>
<sequence length="1217" mass="135722">MAESEDEIDVEDISDGEQISSLRNVVEDGQNESWYDKDIGNHSFLNSSRSPFSSDYCDANSWLFDTNTVWSLDPSTDDKSRALIEKMILEEQEPSVTHRKPWTVEEQQLFEQGLDLYGRSWTKIAKTIHTRTTLQVKNYAKQYFKQKNKSPVTFEINETQGIQEQCDEMFVVANVEEVVSDNCVTEEDQSCQSSNVFLVSSVNSDCAESDEDIEVDIDGSDSEGDDNSLIPGQTTSCPEAVYSALVQAAAEEEITQDPVIEENHFISSEENNSCATHSRIQEDSNKPLSPSSECTETTSSVGSESGSKNNVVMDDTCELRILVSNESGVEGNCDEMLTPEVCYNCNVHEGEVNLADNKNCDHLPSTIHTLDKSRCVTLEECHATPFEKSCEEDVKEKNMPCVVMDSNASRDSSKSIPKNDWQPVTCGEVTSSELIPTFDREQPAASTENANALHKNIVIDKNIVQDVEKEHNAEFFMGRALKTPERYIKIRNYILEMWEKNKPSYLFKTAVRGGLRNCGDVNSIGRVHAFLEDIRAINKGCLDRPVPRVRQQGEVTDAKENVQMESWVNSLRPRKKRPRNRDWTDSCKSEGMTIQHLSPDEQASQEGTSNESSSLIPPRKKSPRSKSSYDPFLLVPCRKFPSPSAVPFDVLIQSETLVVIDTHAHISTTEVIGLLGGTYSYGSRRLKVVSKAIPCRSLSTGLQCEMDPVSQTQASEDLAHQGLAVVGWYHSHPTFAPIPSVRDIETQAKFQEWFGKGGAPFVGIIEKLEEFDGVSKGKYTIGLGQRNMGFCGDREDINSLSLTVVHKLMERNSISPNDIGRLEVGTETLIDKSKSVKSVLMQLFEKSGNSSIEGVDTTNACYGGTQALFNAVSWIESSAWDGRLAIVVAADIAVYAAGSARSTGGAGAVAMLVGPDAPLVMERGMRSIHMEHAYDFYKPNMSSEYPVVDGKLSVRCYFHALDQCYKKYTDKGRTLYQKTQFSLDDIDYAIFHTPFCRIVQKSLARLMFHDFLCSTESSNSESEGDRYAGLLQFRNVKLEETFQDEAKAKEIEKASMKCSQTIYDKKTAPSLFLSREVGNMYTPSLYGCLASLLFSEPLEDLAGKRVLFFSYGSGLASAMFSFHISNNVSSGSPLNLLVTSLKDIPERLASRLQVEPEEFVKTLTAREITHNKNNYSPSCSENELFPGTYYLTNVDEKFRRTYQRTVDESSKEGCMVV</sequence>
<dbReference type="Gene3D" id="3.40.47.10">
    <property type="match status" value="1"/>
</dbReference>
<dbReference type="Gene3D" id="3.40.140.10">
    <property type="entry name" value="Cytidine Deaminase, domain 2"/>
    <property type="match status" value="1"/>
</dbReference>
<dbReference type="PROSITE" id="PS50090">
    <property type="entry name" value="MYB_LIKE"/>
    <property type="match status" value="1"/>
</dbReference>
<dbReference type="Pfam" id="PF01154">
    <property type="entry name" value="HMG_CoA_synt_N"/>
    <property type="match status" value="1"/>
</dbReference>
<dbReference type="InterPro" id="IPR009057">
    <property type="entry name" value="Homeodomain-like_sf"/>
</dbReference>
<feature type="region of interest" description="Disordered" evidence="7">
    <location>
        <begin position="552"/>
        <end position="627"/>
    </location>
</feature>
<dbReference type="Pfam" id="PF08540">
    <property type="entry name" value="HMG_CoA_synt_C"/>
    <property type="match status" value="1"/>
</dbReference>
<dbReference type="SUPFAM" id="SSF102712">
    <property type="entry name" value="JAB1/MPN domain"/>
    <property type="match status" value="1"/>
</dbReference>
<evidence type="ECO:0000259" key="8">
    <source>
        <dbReference type="PROSITE" id="PS50090"/>
    </source>
</evidence>
<dbReference type="PROSITE" id="PS51294">
    <property type="entry name" value="HTH_MYB"/>
    <property type="match status" value="1"/>
</dbReference>
<dbReference type="InterPro" id="IPR036388">
    <property type="entry name" value="WH-like_DNA-bd_sf"/>
</dbReference>
<dbReference type="SUPFAM" id="SSF53901">
    <property type="entry name" value="Thiolase-like"/>
    <property type="match status" value="2"/>
</dbReference>
<evidence type="ECO:0000259" key="9">
    <source>
        <dbReference type="PROSITE" id="PS50249"/>
    </source>
</evidence>
<comment type="similarity">
    <text evidence="2">Belongs to the peptidase M67A family. MYSM1 subfamily.</text>
</comment>
<dbReference type="SMART" id="SM00717">
    <property type="entry name" value="SANT"/>
    <property type="match status" value="1"/>
</dbReference>
<dbReference type="InterPro" id="IPR016039">
    <property type="entry name" value="Thiolase-like"/>
</dbReference>
<accession>A0ABN8P385</accession>
<dbReference type="Pfam" id="PF00249">
    <property type="entry name" value="Myb_DNA-binding"/>
    <property type="match status" value="1"/>
</dbReference>
<dbReference type="Gene3D" id="1.10.10.60">
    <property type="entry name" value="Homeodomain-like"/>
    <property type="match status" value="1"/>
</dbReference>
<feature type="domain" description="HTH myb-type" evidence="12">
    <location>
        <begin position="99"/>
        <end position="148"/>
    </location>
</feature>
<dbReference type="CDD" id="cd00167">
    <property type="entry name" value="SANT"/>
    <property type="match status" value="1"/>
</dbReference>
<dbReference type="InterPro" id="IPR017930">
    <property type="entry name" value="Myb_dom"/>
</dbReference>
<keyword evidence="14" id="KW-1185">Reference proteome</keyword>
<comment type="similarity">
    <text evidence="1">Belongs to the thiolase-like superfamily. HMG-CoA synthase family.</text>
</comment>
<dbReference type="InterPro" id="IPR037518">
    <property type="entry name" value="MPN"/>
</dbReference>
<dbReference type="InterPro" id="IPR013746">
    <property type="entry name" value="HMG_CoA_synt_C_dom"/>
</dbReference>